<keyword evidence="3" id="KW-1185">Reference proteome</keyword>
<gene>
    <name evidence="2" type="ORF">AB0E61_16165</name>
</gene>
<reference evidence="2 3" key="1">
    <citation type="submission" date="2024-06" db="EMBL/GenBank/DDBJ databases">
        <title>The Natural Products Discovery Center: Release of the First 8490 Sequenced Strains for Exploring Actinobacteria Biosynthetic Diversity.</title>
        <authorList>
            <person name="Kalkreuter E."/>
            <person name="Kautsar S.A."/>
            <person name="Yang D."/>
            <person name="Bader C.D."/>
            <person name="Teijaro C.N."/>
            <person name="Fluegel L."/>
            <person name="Davis C.M."/>
            <person name="Simpson J.R."/>
            <person name="Lauterbach L."/>
            <person name="Steele A.D."/>
            <person name="Gui C."/>
            <person name="Meng S."/>
            <person name="Li G."/>
            <person name="Viehrig K."/>
            <person name="Ye F."/>
            <person name="Su P."/>
            <person name="Kiefer A.F."/>
            <person name="Nichols A."/>
            <person name="Cepeda A.J."/>
            <person name="Yan W."/>
            <person name="Fan B."/>
            <person name="Jiang Y."/>
            <person name="Adhikari A."/>
            <person name="Zheng C.-J."/>
            <person name="Schuster L."/>
            <person name="Cowan T.M."/>
            <person name="Smanski M.J."/>
            <person name="Chevrette M.G."/>
            <person name="De Carvalho L.P.S."/>
            <person name="Shen B."/>
        </authorList>
    </citation>
    <scope>NUCLEOTIDE SEQUENCE [LARGE SCALE GENOMIC DNA]</scope>
    <source>
        <strain evidence="2 3">NPDC033039</strain>
    </source>
</reference>
<evidence type="ECO:0000313" key="2">
    <source>
        <dbReference type="EMBL" id="MEU3711618.1"/>
    </source>
</evidence>
<proteinExistence type="predicted"/>
<dbReference type="SUPFAM" id="SSF53474">
    <property type="entry name" value="alpha/beta-Hydrolases"/>
    <property type="match status" value="1"/>
</dbReference>
<sequence>MNRAPSPHRTPRRPLRRRVAAALAFCLTAAGLALATPARATPAPAPKAPAKAAALPIGDLRTAVHHFLFSPDTVEGANDWNCRPSAAHPYPVVLAHGTLADAGANWVALAPTLANEGYCVYALNYGMNALSAGRVGGLTDIGDSARQLAAFVDKVLAATGAPKADIVGHSQGGMMPHYYLKRLGGAAKVHTLVGLAPSNHGTTLDGLLTLGRQMNALGFVNNLLDTTGLTGLKQQEADSAFQKELWQDGDTVPGVRYVVIATRKDTVVTPYTNGFLHGPDVTNLTLQDQCPDDEVGHAGLFLDGPTLQNVVNVLGPNDPHFTPECRDYGPSL</sequence>
<dbReference type="GO" id="GO:0016787">
    <property type="term" value="F:hydrolase activity"/>
    <property type="evidence" value="ECO:0007669"/>
    <property type="project" value="UniProtKB-KW"/>
</dbReference>
<dbReference type="InterPro" id="IPR002918">
    <property type="entry name" value="Lipase_EstA/Esterase_EstB"/>
</dbReference>
<evidence type="ECO:0000256" key="1">
    <source>
        <dbReference type="SAM" id="SignalP"/>
    </source>
</evidence>
<dbReference type="InterPro" id="IPR029058">
    <property type="entry name" value="AB_hydrolase_fold"/>
</dbReference>
<evidence type="ECO:0000313" key="3">
    <source>
        <dbReference type="Proteomes" id="UP001550853"/>
    </source>
</evidence>
<accession>A0ABV2Z0U4</accession>
<dbReference type="Proteomes" id="UP001550853">
    <property type="component" value="Unassembled WGS sequence"/>
</dbReference>
<protein>
    <submittedName>
        <fullName evidence="2">Alpha/beta fold hydrolase</fullName>
    </submittedName>
</protein>
<dbReference type="Gene3D" id="3.40.50.1820">
    <property type="entry name" value="alpha/beta hydrolase"/>
    <property type="match status" value="1"/>
</dbReference>
<dbReference type="EMBL" id="JBEZVI010000011">
    <property type="protein sequence ID" value="MEU3711618.1"/>
    <property type="molecule type" value="Genomic_DNA"/>
</dbReference>
<dbReference type="PANTHER" id="PTHR32015:SF1">
    <property type="entry name" value="LIPASE"/>
    <property type="match status" value="1"/>
</dbReference>
<comment type="caution">
    <text evidence="2">The sequence shown here is derived from an EMBL/GenBank/DDBJ whole genome shotgun (WGS) entry which is preliminary data.</text>
</comment>
<dbReference type="Pfam" id="PF01674">
    <property type="entry name" value="Lipase_2"/>
    <property type="match status" value="1"/>
</dbReference>
<dbReference type="RefSeq" id="WP_359041460.1">
    <property type="nucleotide sequence ID" value="NZ_JBEZVI010000011.1"/>
</dbReference>
<organism evidence="2 3">
    <name type="scientific">Streptomyces catenulae</name>
    <dbReference type="NCBI Taxonomy" id="66875"/>
    <lineage>
        <taxon>Bacteria</taxon>
        <taxon>Bacillati</taxon>
        <taxon>Actinomycetota</taxon>
        <taxon>Actinomycetes</taxon>
        <taxon>Kitasatosporales</taxon>
        <taxon>Streptomycetaceae</taxon>
        <taxon>Streptomyces</taxon>
    </lineage>
</organism>
<dbReference type="PANTHER" id="PTHR32015">
    <property type="entry name" value="FASTING INDUCED LIPASE"/>
    <property type="match status" value="1"/>
</dbReference>
<keyword evidence="2" id="KW-0378">Hydrolase</keyword>
<feature type="chain" id="PRO_5046043322" evidence="1">
    <location>
        <begin position="36"/>
        <end position="332"/>
    </location>
</feature>
<keyword evidence="1" id="KW-0732">Signal</keyword>
<name>A0ABV2Z0U4_9ACTN</name>
<feature type="signal peptide" evidence="1">
    <location>
        <begin position="1"/>
        <end position="35"/>
    </location>
</feature>